<dbReference type="OrthoDB" id="405996at2759"/>
<sequence>MSTKSAVAFPIVSLVQKIILYRTKTRFYLVGCNNTESKFRVLKIDRTETKELNVVDDKVEYSKREIRDLLNMIKCGNRSKQGQKFVTDLKGTISSFGIVGFVKFLEGYYLILITKRKRVAYIGHHTIYKIQDTCMVYIPNDGEKNMHPHEAKYLKLFQSMDLSSDFYFSYSYDLTHTLQYNMAVLKELSSFNVSQDVDQSKSTPFWDPQLKTIEGAPDEIADNFLESLRNSVDTDSPIKARGSTCSSQFDNSSDGDAVWSELRSNEDLATLPKETGQTTYGVKVKPHLRFVWNSHLLDMVDLHPDWLLYITHGFVGQSNLSVYGHSIYLTLIARRSQLFAGTRFLKRGTNDKGDVANEVETEQIVFDSSVSLLNVGNFTSFVQMRGSIPSQWSQDISKMVPKPPITLDIADPFCYVAGQHFNGLLRRYGSPIVVLNLVKKREQKRHESILSEEFSGAISYLNQFLPPQHQIINIGFDMAHTNKMKEANVMPRLAQIAYCVLNKTGFFHTRKEFYSQTINPHVNKKLSLGGYLKADGSRVQTGIVRVNCVDCLDRTNTAQFALGKAALAFQLYVLGVLENPKLEFDTDCVRMLEELYEDHGDTLALQYGGSQLVHRVKTYRKIAPLSSHSRDILQTLSRYYSNTFSDADKQNAINLFLGVYKPSKTTTPLWELMTDFYLHNSLAAGQRLCHRNLYTCWWDVNAMNSLPVAVIEDRKELESSLAEIVKTHPMDPRTDGFFDHYRPFEMTSLADLLSFYMNHSMRDVMPSFTSDYSPFSVRVRPGRKRESIGEKPPNPSVTGISSTASASSGTSETDSGESSSEDNFVFLDSEESSYSLSSSRGMTFENIFTTTRQVYGMDLKNPSDKNMKQYKKFVNIGKYAGMTESITSDSRSLSISFKLNQKSNFSNDSTRCTTLPTVSKSSIDIYCAYVTRGADGASSPPAESVELYKEFVRKQRQRELSDSEDSRGDLLHDEET</sequence>
<dbReference type="EMBL" id="BGPR01003485">
    <property type="protein sequence ID" value="GBM88727.1"/>
    <property type="molecule type" value="Genomic_DNA"/>
</dbReference>
<evidence type="ECO:0000256" key="1">
    <source>
        <dbReference type="ARBA" id="ARBA00004308"/>
    </source>
</evidence>
<name>A0A4Y2JFD4_ARAVE</name>
<dbReference type="Pfam" id="PF02383">
    <property type="entry name" value="Syja_N"/>
    <property type="match status" value="1"/>
</dbReference>
<organism evidence="6 7">
    <name type="scientific">Araneus ventricosus</name>
    <name type="common">Orbweaver spider</name>
    <name type="synonym">Epeira ventricosa</name>
    <dbReference type="NCBI Taxonomy" id="182803"/>
    <lineage>
        <taxon>Eukaryota</taxon>
        <taxon>Metazoa</taxon>
        <taxon>Ecdysozoa</taxon>
        <taxon>Arthropoda</taxon>
        <taxon>Chelicerata</taxon>
        <taxon>Arachnida</taxon>
        <taxon>Araneae</taxon>
        <taxon>Araneomorphae</taxon>
        <taxon>Entelegynae</taxon>
        <taxon>Araneoidea</taxon>
        <taxon>Araneidae</taxon>
        <taxon>Araneus</taxon>
    </lineage>
</organism>
<dbReference type="GO" id="GO:0046856">
    <property type="term" value="P:phosphatidylinositol dephosphorylation"/>
    <property type="evidence" value="ECO:0007669"/>
    <property type="project" value="InterPro"/>
</dbReference>
<evidence type="ECO:0000313" key="7">
    <source>
        <dbReference type="Proteomes" id="UP000499080"/>
    </source>
</evidence>
<evidence type="ECO:0000256" key="3">
    <source>
        <dbReference type="ARBA" id="ARBA00023136"/>
    </source>
</evidence>
<gene>
    <name evidence="6" type="primary">FIG4</name>
    <name evidence="6" type="ORF">AVEN_196569_1</name>
</gene>
<comment type="caution">
    <text evidence="6">The sequence shown here is derived from an EMBL/GenBank/DDBJ whole genome shotgun (WGS) entry which is preliminary data.</text>
</comment>
<accession>A0A4Y2JFD4</accession>
<comment type="subcellular location">
    <subcellularLocation>
        <location evidence="1">Endomembrane system</location>
    </subcellularLocation>
</comment>
<proteinExistence type="predicted"/>
<dbReference type="Proteomes" id="UP000499080">
    <property type="component" value="Unassembled WGS sequence"/>
</dbReference>
<keyword evidence="7" id="KW-1185">Reference proteome</keyword>
<dbReference type="AlphaFoldDB" id="A0A4Y2JFD4"/>
<feature type="region of interest" description="Disordered" evidence="4">
    <location>
        <begin position="779"/>
        <end position="822"/>
    </location>
</feature>
<reference evidence="6 7" key="1">
    <citation type="journal article" date="2019" name="Sci. Rep.">
        <title>Orb-weaving spider Araneus ventricosus genome elucidates the spidroin gene catalogue.</title>
        <authorList>
            <person name="Kono N."/>
            <person name="Nakamura H."/>
            <person name="Ohtoshi R."/>
            <person name="Moran D.A.P."/>
            <person name="Shinohara A."/>
            <person name="Yoshida Y."/>
            <person name="Fujiwara M."/>
            <person name="Mori M."/>
            <person name="Tomita M."/>
            <person name="Arakawa K."/>
        </authorList>
    </citation>
    <scope>NUCLEOTIDE SEQUENCE [LARGE SCALE GENOMIC DNA]</scope>
</reference>
<dbReference type="InterPro" id="IPR002013">
    <property type="entry name" value="SAC_dom"/>
</dbReference>
<keyword evidence="2" id="KW-0378">Hydrolase</keyword>
<feature type="region of interest" description="Disordered" evidence="4">
    <location>
        <begin position="955"/>
        <end position="976"/>
    </location>
</feature>
<evidence type="ECO:0000256" key="4">
    <source>
        <dbReference type="SAM" id="MobiDB-lite"/>
    </source>
</evidence>
<dbReference type="PROSITE" id="PS50275">
    <property type="entry name" value="SAC"/>
    <property type="match status" value="1"/>
</dbReference>
<evidence type="ECO:0000313" key="6">
    <source>
        <dbReference type="EMBL" id="GBM88727.1"/>
    </source>
</evidence>
<dbReference type="InterPro" id="IPR043573">
    <property type="entry name" value="Fig4-like"/>
</dbReference>
<evidence type="ECO:0000259" key="5">
    <source>
        <dbReference type="PROSITE" id="PS50275"/>
    </source>
</evidence>
<feature type="compositionally biased region" description="Low complexity" evidence="4">
    <location>
        <begin position="801"/>
        <end position="822"/>
    </location>
</feature>
<evidence type="ECO:0000256" key="2">
    <source>
        <dbReference type="ARBA" id="ARBA00022801"/>
    </source>
</evidence>
<dbReference type="GO" id="GO:0012505">
    <property type="term" value="C:endomembrane system"/>
    <property type="evidence" value="ECO:0007669"/>
    <property type="project" value="UniProtKB-SubCell"/>
</dbReference>
<dbReference type="PANTHER" id="PTHR45738:SF5">
    <property type="entry name" value="POLYPHOSPHOINOSITIDE PHOSPHATASE"/>
    <property type="match status" value="1"/>
</dbReference>
<feature type="domain" description="SAC" evidence="5">
    <location>
        <begin position="157"/>
        <end position="609"/>
    </location>
</feature>
<protein>
    <submittedName>
        <fullName evidence="6">Polyphosphoinositide phosphatase</fullName>
    </submittedName>
</protein>
<dbReference type="GO" id="GO:0043813">
    <property type="term" value="F:phosphatidylinositol-3,5-bisphosphate 5-phosphatase activity"/>
    <property type="evidence" value="ECO:0007669"/>
    <property type="project" value="InterPro"/>
</dbReference>
<keyword evidence="3" id="KW-0472">Membrane</keyword>
<dbReference type="PANTHER" id="PTHR45738">
    <property type="entry name" value="POLYPHOSPHOINOSITIDE PHOSPHATASE"/>
    <property type="match status" value="1"/>
</dbReference>